<dbReference type="InterPro" id="IPR036770">
    <property type="entry name" value="Ankyrin_rpt-contain_sf"/>
</dbReference>
<dbReference type="Gene3D" id="1.25.40.20">
    <property type="entry name" value="Ankyrin repeat-containing domain"/>
    <property type="match status" value="1"/>
</dbReference>
<gene>
    <name evidence="2" type="ORF">Lwor_0079</name>
</gene>
<feature type="repeat" description="ANK" evidence="1">
    <location>
        <begin position="280"/>
        <end position="312"/>
    </location>
</feature>
<protein>
    <submittedName>
        <fullName evidence="2">Uncharacterized protein</fullName>
    </submittedName>
</protein>
<evidence type="ECO:0000313" key="3">
    <source>
        <dbReference type="Proteomes" id="UP000054662"/>
    </source>
</evidence>
<dbReference type="SUPFAM" id="SSF48403">
    <property type="entry name" value="Ankyrin repeat"/>
    <property type="match status" value="1"/>
</dbReference>
<dbReference type="PROSITE" id="PS50088">
    <property type="entry name" value="ANK_REPEAT"/>
    <property type="match status" value="1"/>
</dbReference>
<dbReference type="Proteomes" id="UP000054662">
    <property type="component" value="Unassembled WGS sequence"/>
</dbReference>
<keyword evidence="1" id="KW-0040">ANK repeat</keyword>
<dbReference type="PATRIC" id="fig|45076.6.peg.84"/>
<comment type="caution">
    <text evidence="2">The sequence shown here is derived from an EMBL/GenBank/DDBJ whole genome shotgun (WGS) entry which is preliminary data.</text>
</comment>
<reference evidence="2 3" key="1">
    <citation type="submission" date="2015-11" db="EMBL/GenBank/DDBJ databases">
        <title>Genomic analysis of 38 Legionella species identifies large and diverse effector repertoires.</title>
        <authorList>
            <person name="Burstein D."/>
            <person name="Amaro F."/>
            <person name="Zusman T."/>
            <person name="Lifshitz Z."/>
            <person name="Cohen O."/>
            <person name="Gilbert J.A."/>
            <person name="Pupko T."/>
            <person name="Shuman H.A."/>
            <person name="Segal G."/>
        </authorList>
    </citation>
    <scope>NUCLEOTIDE SEQUENCE [LARGE SCALE GENOMIC DNA]</scope>
    <source>
        <strain evidence="2 3">ATCC 49508</strain>
    </source>
</reference>
<accession>A0A0W1AKJ6</accession>
<dbReference type="EMBL" id="LNZC01000002">
    <property type="protein sequence ID" value="KTD81776.1"/>
    <property type="molecule type" value="Genomic_DNA"/>
</dbReference>
<sequence length="408" mass="46150">MVKYAVILQTTTNTNEFRSSFGLYNKQIHDLKQVGYEILEISVDEFTDLTEQISKLPRGSVGLLWFRMHGSPKSMVASKSLKINLENITEIFSSLPDVLCEDATVFLDSCSTGSFKNDLNNMQFAFAKLTLEKPFQEIVAPSRDCHVSWFTVLSDGRFRFEMLNSHRSDDFENIAVTLGQSTKKILKEAIETNTPIDSLRAELIDSLHITIHCPFLANFKQSWSKILFGTGFDLTSMLIKVIENISDSGAALALIKELIEVYHANPNYPADYLRSILLWENATPLSAAVYFQRAEIVLYLLTQGADLSFTLKGETLLDLAKQRDEMKEDDYDEMDMREMLIAVRRKKEKDISKMVDTIANYLELKREPQDTLVGFSRKQTFWCASTLASSSVATPLVQGTSHAMQSGH</sequence>
<organism evidence="2 3">
    <name type="scientific">Legionella worsleiensis</name>
    <dbReference type="NCBI Taxonomy" id="45076"/>
    <lineage>
        <taxon>Bacteria</taxon>
        <taxon>Pseudomonadati</taxon>
        <taxon>Pseudomonadota</taxon>
        <taxon>Gammaproteobacteria</taxon>
        <taxon>Legionellales</taxon>
        <taxon>Legionellaceae</taxon>
        <taxon>Legionella</taxon>
    </lineage>
</organism>
<evidence type="ECO:0000256" key="1">
    <source>
        <dbReference type="PROSITE-ProRule" id="PRU00023"/>
    </source>
</evidence>
<proteinExistence type="predicted"/>
<keyword evidence="3" id="KW-1185">Reference proteome</keyword>
<dbReference type="InterPro" id="IPR002110">
    <property type="entry name" value="Ankyrin_rpt"/>
</dbReference>
<evidence type="ECO:0000313" key="2">
    <source>
        <dbReference type="EMBL" id="KTD81776.1"/>
    </source>
</evidence>
<dbReference type="AlphaFoldDB" id="A0A0W1AKJ6"/>
<name>A0A0W1AKJ6_9GAMM</name>
<dbReference type="PROSITE" id="PS50297">
    <property type="entry name" value="ANK_REP_REGION"/>
    <property type="match status" value="1"/>
</dbReference>